<dbReference type="PANTHER" id="PTHR10272:SF7">
    <property type="entry name" value="PHOSPHOLIPASE-RELATED"/>
    <property type="match status" value="1"/>
</dbReference>
<dbReference type="GO" id="GO:0003847">
    <property type="term" value="F:1-alkyl-2-acetylglycerophosphocholine esterase activity"/>
    <property type="evidence" value="ECO:0007669"/>
    <property type="project" value="UniProtKB-UniRule"/>
</dbReference>
<dbReference type="AlphaFoldDB" id="A0A8H3G183"/>
<dbReference type="Gene3D" id="3.40.50.1820">
    <property type="entry name" value="alpha/beta hydrolase"/>
    <property type="match status" value="1"/>
</dbReference>
<accession>A0A8H3G183</accession>
<evidence type="ECO:0000313" key="7">
    <source>
        <dbReference type="Proteomes" id="UP000664169"/>
    </source>
</evidence>
<keyword evidence="7" id="KW-1185">Reference proteome</keyword>
<keyword evidence="2 4" id="KW-0442">Lipid degradation</keyword>
<dbReference type="Pfam" id="PF03403">
    <property type="entry name" value="PAF-AH_p_II"/>
    <property type="match status" value="1"/>
</dbReference>
<comment type="caution">
    <text evidence="6">The sequence shown here is derived from an EMBL/GenBank/DDBJ whole genome shotgun (WGS) entry which is preliminary data.</text>
</comment>
<protein>
    <recommendedName>
        <fullName evidence="4">Putative phospholipase</fullName>
        <ecNumber evidence="4">3.1.1.47</ecNumber>
    </recommendedName>
</protein>
<dbReference type="OrthoDB" id="2363873at2759"/>
<dbReference type="InterPro" id="IPR016715">
    <property type="entry name" value="PAF_acetylhydro_eukaryote"/>
</dbReference>
<dbReference type="GO" id="GO:0016042">
    <property type="term" value="P:lipid catabolic process"/>
    <property type="evidence" value="ECO:0007669"/>
    <property type="project" value="UniProtKB-KW"/>
</dbReference>
<sequence length="507" mass="56226">MLPMFPYLPSYTGPHAVGTIDIEIPISELHSPAPLPDNFDIPTIKARIFYPCEPVKKKSKPVYWIAEPQWDHLEAFYSFLGASSRMSKAIAYSSWFLRSTTIPASRNAPLLKPSTSNGRWPVMVFSHGLGGSRNTYSQICGSVASHGMVVIAPEHRDGSCPTTFICDAEGTNSRFIRYEHISHEPVPEVLYQRSAQLRIRMAELGFIYDLLLKLESGKEVSNYSKAEDDGNGCQVLKSFTGQLHVLEDGKIAWAGHSFGAASVAQFVKSIFWGQPPATKAKGFKALYNLPRDQKLVSQITPTSPLVLLDLWAFPTLDPQTSWLLDRELPCYSAPEPKGSTVLAVLSEGFYKWNANLVQTKKMISPKKSTGTEPAHIFYAQTSAHLSQSDFGVLFPWLTRVVLKAHDPDRILRLNTRATMEVLRQAGIEVSRTSDIDMERTTPKDLTKEAKTELSFSDEDILSTTANKIRGWIALDLDKEVRPGEGSNLESSPDAPPVDVVIETEIGA</sequence>
<dbReference type="SUPFAM" id="SSF53474">
    <property type="entry name" value="alpha/beta-Hydrolases"/>
    <property type="match status" value="1"/>
</dbReference>
<reference evidence="6" key="1">
    <citation type="submission" date="2021-03" db="EMBL/GenBank/DDBJ databases">
        <authorList>
            <person name="Tagirdzhanova G."/>
        </authorList>
    </citation>
    <scope>NUCLEOTIDE SEQUENCE</scope>
</reference>
<feature type="active site" description="Charge relay system" evidence="5">
    <location>
        <position position="384"/>
    </location>
</feature>
<comment type="similarity">
    <text evidence="4">Belongs to the serine esterase family.</text>
</comment>
<evidence type="ECO:0000256" key="5">
    <source>
        <dbReference type="PIRSR" id="PIRSR018169-1"/>
    </source>
</evidence>
<evidence type="ECO:0000313" key="6">
    <source>
        <dbReference type="EMBL" id="CAF9932717.1"/>
    </source>
</evidence>
<feature type="active site" description="Nucleophile" evidence="5">
    <location>
        <position position="257"/>
    </location>
</feature>
<proteinExistence type="inferred from homology"/>
<evidence type="ECO:0000256" key="3">
    <source>
        <dbReference type="ARBA" id="ARBA00023098"/>
    </source>
</evidence>
<dbReference type="InterPro" id="IPR029058">
    <property type="entry name" value="AB_hydrolase_fold"/>
</dbReference>
<comment type="catalytic activity">
    <reaction evidence="4">
        <text>a 1-O-alkyl-2-acetyl-sn-glycero-3-phosphocholine + H2O = a 1-O-alkyl-sn-glycero-3-phosphocholine + acetate + H(+)</text>
        <dbReference type="Rhea" id="RHEA:17777"/>
        <dbReference type="ChEBI" id="CHEBI:15377"/>
        <dbReference type="ChEBI" id="CHEBI:15378"/>
        <dbReference type="ChEBI" id="CHEBI:30089"/>
        <dbReference type="ChEBI" id="CHEBI:30909"/>
        <dbReference type="ChEBI" id="CHEBI:36707"/>
        <dbReference type="EC" id="3.1.1.47"/>
    </reaction>
</comment>
<organism evidence="6 7">
    <name type="scientific">Gomphillus americanus</name>
    <dbReference type="NCBI Taxonomy" id="1940652"/>
    <lineage>
        <taxon>Eukaryota</taxon>
        <taxon>Fungi</taxon>
        <taxon>Dikarya</taxon>
        <taxon>Ascomycota</taxon>
        <taxon>Pezizomycotina</taxon>
        <taxon>Lecanoromycetes</taxon>
        <taxon>OSLEUM clade</taxon>
        <taxon>Ostropomycetidae</taxon>
        <taxon>Ostropales</taxon>
        <taxon>Graphidaceae</taxon>
        <taxon>Gomphilloideae</taxon>
        <taxon>Gomphillus</taxon>
    </lineage>
</organism>
<dbReference type="EC" id="3.1.1.47" evidence="4"/>
<dbReference type="Proteomes" id="UP000664169">
    <property type="component" value="Unassembled WGS sequence"/>
</dbReference>
<keyword evidence="3 4" id="KW-0443">Lipid metabolism</keyword>
<keyword evidence="1 4" id="KW-0378">Hydrolase</keyword>
<name>A0A8H3G183_9LECA</name>
<dbReference type="EMBL" id="CAJPDQ010000047">
    <property type="protein sequence ID" value="CAF9932717.1"/>
    <property type="molecule type" value="Genomic_DNA"/>
</dbReference>
<evidence type="ECO:0000256" key="1">
    <source>
        <dbReference type="ARBA" id="ARBA00022801"/>
    </source>
</evidence>
<feature type="active site" description="Charge relay system" evidence="5">
    <location>
        <position position="309"/>
    </location>
</feature>
<gene>
    <name evidence="6" type="ORF">GOMPHAMPRED_006647</name>
</gene>
<dbReference type="PIRSF" id="PIRSF018169">
    <property type="entry name" value="PAF_acetylhydrolase"/>
    <property type="match status" value="1"/>
</dbReference>
<evidence type="ECO:0000256" key="4">
    <source>
        <dbReference type="PIRNR" id="PIRNR018169"/>
    </source>
</evidence>
<dbReference type="PANTHER" id="PTHR10272">
    <property type="entry name" value="PLATELET-ACTIVATING FACTOR ACETYLHYDROLASE"/>
    <property type="match status" value="1"/>
</dbReference>
<evidence type="ECO:0000256" key="2">
    <source>
        <dbReference type="ARBA" id="ARBA00022963"/>
    </source>
</evidence>